<dbReference type="PANTHER" id="PTHR30085:SF6">
    <property type="entry name" value="ABC TRANSPORTER GLUTAMINE-BINDING PROTEIN GLNH"/>
    <property type="match status" value="1"/>
</dbReference>
<dbReference type="Proteomes" id="UP001158087">
    <property type="component" value="Unassembled WGS sequence"/>
</dbReference>
<evidence type="ECO:0000313" key="8">
    <source>
        <dbReference type="Proteomes" id="UP001158087"/>
    </source>
</evidence>
<dbReference type="SUPFAM" id="SSF53850">
    <property type="entry name" value="Periplasmic binding protein-like II"/>
    <property type="match status" value="1"/>
</dbReference>
<evidence type="ECO:0000256" key="4">
    <source>
        <dbReference type="RuleBase" id="RU003744"/>
    </source>
</evidence>
<accession>A0AA42KMI5</accession>
<keyword evidence="2" id="KW-0813">Transport</keyword>
<dbReference type="PANTHER" id="PTHR30085">
    <property type="entry name" value="AMINO ACID ABC TRANSPORTER PERMEASE"/>
    <property type="match status" value="1"/>
</dbReference>
<dbReference type="SMART" id="SM00062">
    <property type="entry name" value="PBPb"/>
    <property type="match status" value="1"/>
</dbReference>
<organism evidence="7 8">
    <name type="scientific">Brucella intermedia GD04153</name>
    <dbReference type="NCBI Taxonomy" id="2975438"/>
    <lineage>
        <taxon>Bacteria</taxon>
        <taxon>Pseudomonadati</taxon>
        <taxon>Pseudomonadota</taxon>
        <taxon>Alphaproteobacteria</taxon>
        <taxon>Hyphomicrobiales</taxon>
        <taxon>Brucellaceae</taxon>
        <taxon>Brucella/Ochrobactrum group</taxon>
        <taxon>Brucella</taxon>
    </lineage>
</organism>
<dbReference type="InterPro" id="IPR051455">
    <property type="entry name" value="Bact_solute-bind_prot3"/>
</dbReference>
<keyword evidence="3 5" id="KW-0732">Signal</keyword>
<feature type="signal peptide" evidence="5">
    <location>
        <begin position="1"/>
        <end position="27"/>
    </location>
</feature>
<evidence type="ECO:0000313" key="7">
    <source>
        <dbReference type="EMBL" id="MDH0126953.1"/>
    </source>
</evidence>
<name>A0AA42KMI5_9HYPH</name>
<feature type="domain" description="Solute-binding protein family 3/N-terminal" evidence="6">
    <location>
        <begin position="38"/>
        <end position="261"/>
    </location>
</feature>
<evidence type="ECO:0000256" key="2">
    <source>
        <dbReference type="ARBA" id="ARBA00022448"/>
    </source>
</evidence>
<dbReference type="GO" id="GO:0005576">
    <property type="term" value="C:extracellular region"/>
    <property type="evidence" value="ECO:0007669"/>
    <property type="project" value="TreeGrafter"/>
</dbReference>
<proteinExistence type="inferred from homology"/>
<comment type="similarity">
    <text evidence="1 4">Belongs to the bacterial solute-binding protein 3 family.</text>
</comment>
<dbReference type="EMBL" id="JAODYY010000020">
    <property type="protein sequence ID" value="MDH0126953.1"/>
    <property type="molecule type" value="Genomic_DNA"/>
</dbReference>
<sequence length="277" mass="30347">MILTFKPVVTTAFSAILLALSSHNTYADQLDKIKDRGRIIIGIKNDYKPFGFLGSDGKLQGFEIDLAKYIGKEITGSEEKIELVPVVASNRIELLNQGRIDIIVATLGRTEERAKVLDYGDNYYMLGEGAIVAPVNSKLKNRDKLKGAKLCGMLGNSFNRVLTEKYGAELVLFQGSAELFKAFQDNRCDGIGFDEPILQQKISEPAWQGKYEIAIPADSFIPIAIGVRKGETALRDAANKAIEHAAAEGVLTSAAERFNMGKSQFLEDQQAKAKVAK</sequence>
<comment type="caution">
    <text evidence="7">The sequence shown here is derived from an EMBL/GenBank/DDBJ whole genome shotgun (WGS) entry which is preliminary data.</text>
</comment>
<dbReference type="GO" id="GO:0030288">
    <property type="term" value="C:outer membrane-bounded periplasmic space"/>
    <property type="evidence" value="ECO:0007669"/>
    <property type="project" value="TreeGrafter"/>
</dbReference>
<evidence type="ECO:0000256" key="3">
    <source>
        <dbReference type="ARBA" id="ARBA00022729"/>
    </source>
</evidence>
<gene>
    <name evidence="7" type="ORF">N7376_23570</name>
</gene>
<evidence type="ECO:0000259" key="6">
    <source>
        <dbReference type="SMART" id="SM00062"/>
    </source>
</evidence>
<protein>
    <submittedName>
        <fullName evidence="7">Transporter substrate-binding domain-containing protein</fullName>
    </submittedName>
</protein>
<dbReference type="InterPro" id="IPR001638">
    <property type="entry name" value="Solute-binding_3/MltF_N"/>
</dbReference>
<evidence type="ECO:0000256" key="1">
    <source>
        <dbReference type="ARBA" id="ARBA00010333"/>
    </source>
</evidence>
<evidence type="ECO:0000256" key="5">
    <source>
        <dbReference type="SAM" id="SignalP"/>
    </source>
</evidence>
<dbReference type="PROSITE" id="PS01039">
    <property type="entry name" value="SBP_BACTERIAL_3"/>
    <property type="match status" value="1"/>
</dbReference>
<dbReference type="AlphaFoldDB" id="A0AA42KMI5"/>
<dbReference type="Pfam" id="PF00497">
    <property type="entry name" value="SBP_bac_3"/>
    <property type="match status" value="1"/>
</dbReference>
<feature type="chain" id="PRO_5041218078" evidence="5">
    <location>
        <begin position="28"/>
        <end position="277"/>
    </location>
</feature>
<dbReference type="Gene3D" id="3.40.190.10">
    <property type="entry name" value="Periplasmic binding protein-like II"/>
    <property type="match status" value="2"/>
</dbReference>
<dbReference type="GO" id="GO:0006865">
    <property type="term" value="P:amino acid transport"/>
    <property type="evidence" value="ECO:0007669"/>
    <property type="project" value="TreeGrafter"/>
</dbReference>
<dbReference type="InterPro" id="IPR018313">
    <property type="entry name" value="SBP_3_CS"/>
</dbReference>
<reference evidence="7" key="1">
    <citation type="submission" date="2022-09" db="EMBL/GenBank/DDBJ databases">
        <title>Intensive care unit water sources are persistently colonized with multi-drug resistant bacteria and are the site of extensive horizontal gene transfer of antibiotic resistance genes.</title>
        <authorList>
            <person name="Diorio-Toth L."/>
        </authorList>
    </citation>
    <scope>NUCLEOTIDE SEQUENCE</scope>
    <source>
        <strain evidence="7">GD04153</strain>
    </source>
</reference>